<proteinExistence type="predicted"/>
<evidence type="ECO:0000259" key="1">
    <source>
        <dbReference type="Pfam" id="PF06985"/>
    </source>
</evidence>
<dbReference type="HOGENOM" id="CLU_000288_138_12_1"/>
<protein>
    <submittedName>
        <fullName evidence="3">Unplaced genomic scaffold scaffold_9, whole genome shotgun sequence</fullName>
    </submittedName>
</protein>
<dbReference type="PANTHER" id="PTHR10622:SF10">
    <property type="entry name" value="HET DOMAIN-CONTAINING PROTEIN"/>
    <property type="match status" value="1"/>
</dbReference>
<dbReference type="STRING" id="765257.A0A0C9YT82"/>
<name>A0A0C9YT82_9AGAM</name>
<sequence>MRLRYSQHAMRLIKVKDFLDRHKAIRRQAHTHTEIFKTCEDARTDYCIISHRWVENQEVDHKQMKNLAKLDNAHGILDLRGYQKILKACKVAERDHFEYLWIDTCCIDKRSSSELTEAINSMFRWYKNSKRCYTYLHDTTDFPTAPDTVTFAESHGWPQWFSRGWTLQELIAPDDLRFYNKDWTEIGNKRSKATELEQITRVPASVLKDGLSSYSPSFAEVMSWAAERTTAVVEDEAYSLLGLLGVNMPMLYGEGKKAFQRLQLEFMQVSTDQSVFAWAVTKPEVAESAEHGNADEKMKWTSGVLADGPVSFRGCDDIIRMEPQEFYKLLSSLWQTHVGALAADEKCEALPPLTVTNLGIQIVLPLRPYYGCPSVFQVALACRRRGQLAPLTIDLAASRQVYYRYSGLDGLQPQPFPLKQRLHLAYRDEIPRDDITFKLVGTEALHGFHRHSPVFPPGIESGDGLLHLSSTKPLAIVVYANASNALFAVACGYCFGQDWVHVICDEPPDPSPHYARQIYKRTWNRGAEYARLMPDARPSKFSQPYFVKYGQLCGTVWAVRIAYGGWEQSSNHIVTVDVVEFPGGHCKALTWEHMYGTKRSMDADVPCLMRETSWPGGRLDGHQIKDTHEIYFLAPTGQEIRVGAYGVVSNHKVGNFEVLGNIFDEMKAPKLTDVTPLRGEVTSRFTPYGTPLTSPSQDAGLGLELHEPKILSLMDTQRVLDELKRWSTRMGHYSLVTSVVKCSTCSLTDDFKARITKQMRRYPRIWQGYVRDATTRPQVVTPLYRIATPWVWYQGEPDRKVRSQYQMIW</sequence>
<feature type="domain" description="DUF8212" evidence="2">
    <location>
        <begin position="257"/>
        <end position="329"/>
    </location>
</feature>
<evidence type="ECO:0000313" key="3">
    <source>
        <dbReference type="EMBL" id="KIK28180.1"/>
    </source>
</evidence>
<dbReference type="InterPro" id="IPR010730">
    <property type="entry name" value="HET"/>
</dbReference>
<dbReference type="Pfam" id="PF06985">
    <property type="entry name" value="HET"/>
    <property type="match status" value="1"/>
</dbReference>
<organism evidence="3 4">
    <name type="scientific">Pisolithus microcarpus 441</name>
    <dbReference type="NCBI Taxonomy" id="765257"/>
    <lineage>
        <taxon>Eukaryota</taxon>
        <taxon>Fungi</taxon>
        <taxon>Dikarya</taxon>
        <taxon>Basidiomycota</taxon>
        <taxon>Agaricomycotina</taxon>
        <taxon>Agaricomycetes</taxon>
        <taxon>Agaricomycetidae</taxon>
        <taxon>Boletales</taxon>
        <taxon>Sclerodermatineae</taxon>
        <taxon>Pisolithaceae</taxon>
        <taxon>Pisolithus</taxon>
    </lineage>
</organism>
<keyword evidence="4" id="KW-1185">Reference proteome</keyword>
<dbReference type="InterPro" id="IPR058525">
    <property type="entry name" value="DUF8212"/>
</dbReference>
<evidence type="ECO:0000313" key="4">
    <source>
        <dbReference type="Proteomes" id="UP000054018"/>
    </source>
</evidence>
<feature type="domain" description="Heterokaryon incompatibility" evidence="1">
    <location>
        <begin position="46"/>
        <end position="140"/>
    </location>
</feature>
<dbReference type="OrthoDB" id="2673351at2759"/>
<dbReference type="PANTHER" id="PTHR10622">
    <property type="entry name" value="HET DOMAIN-CONTAINING PROTEIN"/>
    <property type="match status" value="1"/>
</dbReference>
<reference evidence="3 4" key="1">
    <citation type="submission" date="2014-04" db="EMBL/GenBank/DDBJ databases">
        <authorList>
            <consortium name="DOE Joint Genome Institute"/>
            <person name="Kuo A."/>
            <person name="Kohler A."/>
            <person name="Costa M.D."/>
            <person name="Nagy L.G."/>
            <person name="Floudas D."/>
            <person name="Copeland A."/>
            <person name="Barry K.W."/>
            <person name="Cichocki N."/>
            <person name="Veneault-Fourrey C."/>
            <person name="LaButti K."/>
            <person name="Lindquist E.A."/>
            <person name="Lipzen A."/>
            <person name="Lundell T."/>
            <person name="Morin E."/>
            <person name="Murat C."/>
            <person name="Sun H."/>
            <person name="Tunlid A."/>
            <person name="Henrissat B."/>
            <person name="Grigoriev I.V."/>
            <person name="Hibbett D.S."/>
            <person name="Martin F."/>
            <person name="Nordberg H.P."/>
            <person name="Cantor M.N."/>
            <person name="Hua S.X."/>
        </authorList>
    </citation>
    <scope>NUCLEOTIDE SEQUENCE [LARGE SCALE GENOMIC DNA]</scope>
    <source>
        <strain evidence="3 4">441</strain>
    </source>
</reference>
<reference evidence="4" key="2">
    <citation type="submission" date="2015-01" db="EMBL/GenBank/DDBJ databases">
        <title>Evolutionary Origins and Diversification of the Mycorrhizal Mutualists.</title>
        <authorList>
            <consortium name="DOE Joint Genome Institute"/>
            <consortium name="Mycorrhizal Genomics Consortium"/>
            <person name="Kohler A."/>
            <person name="Kuo A."/>
            <person name="Nagy L.G."/>
            <person name="Floudas D."/>
            <person name="Copeland A."/>
            <person name="Barry K.W."/>
            <person name="Cichocki N."/>
            <person name="Veneault-Fourrey C."/>
            <person name="LaButti K."/>
            <person name="Lindquist E.A."/>
            <person name="Lipzen A."/>
            <person name="Lundell T."/>
            <person name="Morin E."/>
            <person name="Murat C."/>
            <person name="Riley R."/>
            <person name="Ohm R."/>
            <person name="Sun H."/>
            <person name="Tunlid A."/>
            <person name="Henrissat B."/>
            <person name="Grigoriev I.V."/>
            <person name="Hibbett D.S."/>
            <person name="Martin F."/>
        </authorList>
    </citation>
    <scope>NUCLEOTIDE SEQUENCE [LARGE SCALE GENOMIC DNA]</scope>
    <source>
        <strain evidence="4">441</strain>
    </source>
</reference>
<gene>
    <name evidence="3" type="ORF">PISMIDRAFT_606770</name>
</gene>
<dbReference type="AlphaFoldDB" id="A0A0C9YT82"/>
<dbReference type="Pfam" id="PF26640">
    <property type="entry name" value="DUF8212"/>
    <property type="match status" value="1"/>
</dbReference>
<evidence type="ECO:0000259" key="2">
    <source>
        <dbReference type="Pfam" id="PF26640"/>
    </source>
</evidence>
<accession>A0A0C9YT82</accession>
<dbReference type="EMBL" id="KN833693">
    <property type="protein sequence ID" value="KIK28180.1"/>
    <property type="molecule type" value="Genomic_DNA"/>
</dbReference>
<dbReference type="Proteomes" id="UP000054018">
    <property type="component" value="Unassembled WGS sequence"/>
</dbReference>